<keyword evidence="2" id="KW-1185">Reference proteome</keyword>
<dbReference type="EMBL" id="LXQA010558933">
    <property type="protein sequence ID" value="MCI59190.1"/>
    <property type="molecule type" value="Genomic_DNA"/>
</dbReference>
<accession>A0A392TG42</accession>
<feature type="non-terminal residue" evidence="1">
    <location>
        <position position="1"/>
    </location>
</feature>
<name>A0A392TG42_9FABA</name>
<evidence type="ECO:0000313" key="1">
    <source>
        <dbReference type="EMBL" id="MCI59190.1"/>
    </source>
</evidence>
<dbReference type="Proteomes" id="UP000265520">
    <property type="component" value="Unassembled WGS sequence"/>
</dbReference>
<dbReference type="AlphaFoldDB" id="A0A392TG42"/>
<sequence length="74" mass="8313">RHNFLSFCLLHGAQMHVARRAVFWSLGRIPSGFCATRSYGWRDAQSCPVYFDFLLKSARCAAEAGAARNVVLFC</sequence>
<comment type="caution">
    <text evidence="1">The sequence shown here is derived from an EMBL/GenBank/DDBJ whole genome shotgun (WGS) entry which is preliminary data.</text>
</comment>
<reference evidence="1 2" key="1">
    <citation type="journal article" date="2018" name="Front. Plant Sci.">
        <title>Red Clover (Trifolium pratense) and Zigzag Clover (T. medium) - A Picture of Genomic Similarities and Differences.</title>
        <authorList>
            <person name="Dluhosova J."/>
            <person name="Istvanek J."/>
            <person name="Nedelnik J."/>
            <person name="Repkova J."/>
        </authorList>
    </citation>
    <scope>NUCLEOTIDE SEQUENCE [LARGE SCALE GENOMIC DNA]</scope>
    <source>
        <strain evidence="2">cv. 10/8</strain>
        <tissue evidence="1">Leaf</tissue>
    </source>
</reference>
<protein>
    <submittedName>
        <fullName evidence="1">Uncharacterized protein</fullName>
    </submittedName>
</protein>
<evidence type="ECO:0000313" key="2">
    <source>
        <dbReference type="Proteomes" id="UP000265520"/>
    </source>
</evidence>
<organism evidence="1 2">
    <name type="scientific">Trifolium medium</name>
    <dbReference type="NCBI Taxonomy" id="97028"/>
    <lineage>
        <taxon>Eukaryota</taxon>
        <taxon>Viridiplantae</taxon>
        <taxon>Streptophyta</taxon>
        <taxon>Embryophyta</taxon>
        <taxon>Tracheophyta</taxon>
        <taxon>Spermatophyta</taxon>
        <taxon>Magnoliopsida</taxon>
        <taxon>eudicotyledons</taxon>
        <taxon>Gunneridae</taxon>
        <taxon>Pentapetalae</taxon>
        <taxon>rosids</taxon>
        <taxon>fabids</taxon>
        <taxon>Fabales</taxon>
        <taxon>Fabaceae</taxon>
        <taxon>Papilionoideae</taxon>
        <taxon>50 kb inversion clade</taxon>
        <taxon>NPAAA clade</taxon>
        <taxon>Hologalegina</taxon>
        <taxon>IRL clade</taxon>
        <taxon>Trifolieae</taxon>
        <taxon>Trifolium</taxon>
    </lineage>
</organism>
<proteinExistence type="predicted"/>